<comment type="caution">
    <text evidence="2">The sequence shown here is derived from an EMBL/GenBank/DDBJ whole genome shotgun (WGS) entry which is preliminary data.</text>
</comment>
<gene>
    <name evidence="2" type="ORF">ENI35_00460</name>
</gene>
<dbReference type="SUPFAM" id="SSF102114">
    <property type="entry name" value="Radical SAM enzymes"/>
    <property type="match status" value="1"/>
</dbReference>
<dbReference type="EMBL" id="DRIH01000011">
    <property type="protein sequence ID" value="HEC67280.1"/>
    <property type="molecule type" value="Genomic_DNA"/>
</dbReference>
<dbReference type="Proteomes" id="UP000885738">
    <property type="component" value="Unassembled WGS sequence"/>
</dbReference>
<accession>A0A7C1W2M0</accession>
<organism evidence="2">
    <name type="scientific">Desulfofervidus auxilii</name>
    <dbReference type="NCBI Taxonomy" id="1621989"/>
    <lineage>
        <taxon>Bacteria</taxon>
        <taxon>Pseudomonadati</taxon>
        <taxon>Thermodesulfobacteriota</taxon>
        <taxon>Candidatus Desulfofervidia</taxon>
        <taxon>Candidatus Desulfofervidales</taxon>
        <taxon>Candidatus Desulfofervidaceae</taxon>
        <taxon>Candidatus Desulfofervidus</taxon>
    </lineage>
</organism>
<evidence type="ECO:0000259" key="1">
    <source>
        <dbReference type="Pfam" id="PF13186"/>
    </source>
</evidence>
<dbReference type="InterPro" id="IPR023885">
    <property type="entry name" value="4Fe4S-binding_SPASM_dom"/>
</dbReference>
<dbReference type="AlphaFoldDB" id="A0A7C1W2M0"/>
<dbReference type="Pfam" id="PF13186">
    <property type="entry name" value="SPASM"/>
    <property type="match status" value="1"/>
</dbReference>
<proteinExistence type="predicted"/>
<sequence length="83" mass="9746">MIIPCSAGTYSSYIDPYGNVYPCTQWNFKFGNLKENSFKEIWWSKKAEKVRELIKNGKCPNCWTPCEAQPSWVMNFGIIKGWW</sequence>
<protein>
    <submittedName>
        <fullName evidence="2">SPASM domain-containing protein</fullName>
    </submittedName>
</protein>
<dbReference type="Gene3D" id="3.20.20.70">
    <property type="entry name" value="Aldolase class I"/>
    <property type="match status" value="1"/>
</dbReference>
<feature type="domain" description="4Fe4S-binding SPASM" evidence="1">
    <location>
        <begin position="5"/>
        <end position="63"/>
    </location>
</feature>
<dbReference type="CDD" id="cd21109">
    <property type="entry name" value="SPASM"/>
    <property type="match status" value="1"/>
</dbReference>
<dbReference type="NCBIfam" id="TIGR04085">
    <property type="entry name" value="rSAM_more_4Fe4S"/>
    <property type="match status" value="1"/>
</dbReference>
<dbReference type="InterPro" id="IPR013785">
    <property type="entry name" value="Aldolase_TIM"/>
</dbReference>
<dbReference type="InterPro" id="IPR058240">
    <property type="entry name" value="rSAM_sf"/>
</dbReference>
<name>A0A7C1W2M0_DESA2</name>
<reference evidence="2" key="1">
    <citation type="journal article" date="2020" name="mSystems">
        <title>Genome- and Community-Level Interaction Insights into Carbon Utilization and Element Cycling Functions of Hydrothermarchaeota in Hydrothermal Sediment.</title>
        <authorList>
            <person name="Zhou Z."/>
            <person name="Liu Y."/>
            <person name="Xu W."/>
            <person name="Pan J."/>
            <person name="Luo Z.H."/>
            <person name="Li M."/>
        </authorList>
    </citation>
    <scope>NUCLEOTIDE SEQUENCE [LARGE SCALE GENOMIC DNA]</scope>
    <source>
        <strain evidence="2">HyVt-389</strain>
    </source>
</reference>
<evidence type="ECO:0000313" key="2">
    <source>
        <dbReference type="EMBL" id="HEC67280.1"/>
    </source>
</evidence>